<evidence type="ECO:0000256" key="1">
    <source>
        <dbReference type="ARBA" id="ARBA00022723"/>
    </source>
</evidence>
<keyword evidence="4" id="KW-0732">Signal</keyword>
<organism evidence="5 6">
    <name type="scientific">Gaoshiqia sediminis</name>
    <dbReference type="NCBI Taxonomy" id="2986998"/>
    <lineage>
        <taxon>Bacteria</taxon>
        <taxon>Pseudomonadati</taxon>
        <taxon>Bacteroidota</taxon>
        <taxon>Bacteroidia</taxon>
        <taxon>Marinilabiliales</taxon>
        <taxon>Prolixibacteraceae</taxon>
        <taxon>Gaoshiqia</taxon>
    </lineage>
</organism>
<dbReference type="AlphaFoldDB" id="A0AA42C5Q6"/>
<proteinExistence type="predicted"/>
<feature type="compositionally biased region" description="Basic and acidic residues" evidence="3">
    <location>
        <begin position="415"/>
        <end position="443"/>
    </location>
</feature>
<dbReference type="InterPro" id="IPR011050">
    <property type="entry name" value="Pectin_lyase_fold/virulence"/>
</dbReference>
<feature type="signal peptide" evidence="4">
    <location>
        <begin position="1"/>
        <end position="19"/>
    </location>
</feature>
<sequence>MKKSAISIAFIFLTLCNYAQQLAFPTAEGYGKYAKGGRGGVVYEVTNLQDSGEGSLRAAVEASGPRTVVFRVSGNMELESPITIRNPFITIAGQTAPGDGICLKNHPLQIDADHVIIRYIRVRPGDVSGKDYDAVSSRYRKHMILDHLSASWSIDETMSIYHCDSVTVQWCLISESLYGSNHVKGSHGFGGIWGSNHSTYHHNLLAHHSSRNPRMASGSGYTDSRNNVIYNWGFNSCYGGEAQQVGNDKFNFSEFNLVNNYYKPGPATRTGELSYRVANPSFRSETDYGKWHIAGNVVEGNSEVSGDNWNGGVQTKISFEKIKLDDPWPSMPIQQQTAEEAFKLVLEKAGAILPKRDPVDSRIVEETRRGFATYEGNTYKKEGESSGVSKASGIIDSQQDVGGWPELKSLPAPTDSDHDGMPDDWETKHELDPNNPSDRNKLAEDGYTMLEKYINSIY</sequence>
<dbReference type="GO" id="GO:0016829">
    <property type="term" value="F:lyase activity"/>
    <property type="evidence" value="ECO:0007669"/>
    <property type="project" value="UniProtKB-KW"/>
</dbReference>
<evidence type="ECO:0000313" key="6">
    <source>
        <dbReference type="Proteomes" id="UP001163821"/>
    </source>
</evidence>
<feature type="chain" id="PRO_5041402256" evidence="4">
    <location>
        <begin position="20"/>
        <end position="458"/>
    </location>
</feature>
<dbReference type="PANTHER" id="PTHR42970:SF1">
    <property type="entry name" value="PECTATE LYASE C-RELATED"/>
    <property type="match status" value="1"/>
</dbReference>
<dbReference type="InterPro" id="IPR012334">
    <property type="entry name" value="Pectin_lyas_fold"/>
</dbReference>
<dbReference type="Proteomes" id="UP001163821">
    <property type="component" value="Unassembled WGS sequence"/>
</dbReference>
<name>A0AA42C5Q6_9BACT</name>
<dbReference type="Gene3D" id="2.160.20.10">
    <property type="entry name" value="Single-stranded right-handed beta-helix, Pectin lyase-like"/>
    <property type="match status" value="1"/>
</dbReference>
<evidence type="ECO:0000256" key="3">
    <source>
        <dbReference type="SAM" id="MobiDB-lite"/>
    </source>
</evidence>
<evidence type="ECO:0000256" key="2">
    <source>
        <dbReference type="ARBA" id="ARBA00023180"/>
    </source>
</evidence>
<accession>A0AA42C5Q6</accession>
<keyword evidence="5" id="KW-0456">Lyase</keyword>
<comment type="caution">
    <text evidence="5">The sequence shown here is derived from an EMBL/GenBank/DDBJ whole genome shotgun (WGS) entry which is preliminary data.</text>
</comment>
<dbReference type="RefSeq" id="WP_282590399.1">
    <property type="nucleotide sequence ID" value="NZ_JAPAAF010000003.1"/>
</dbReference>
<keyword evidence="6" id="KW-1185">Reference proteome</keyword>
<dbReference type="InterPro" id="IPR052063">
    <property type="entry name" value="Polysaccharide_Lyase_1"/>
</dbReference>
<dbReference type="EMBL" id="JAPAAF010000003">
    <property type="protein sequence ID" value="MCW0481789.1"/>
    <property type="molecule type" value="Genomic_DNA"/>
</dbReference>
<feature type="region of interest" description="Disordered" evidence="3">
    <location>
        <begin position="398"/>
        <end position="443"/>
    </location>
</feature>
<keyword evidence="1" id="KW-0479">Metal-binding</keyword>
<dbReference type="SUPFAM" id="SSF51126">
    <property type="entry name" value="Pectin lyase-like"/>
    <property type="match status" value="1"/>
</dbReference>
<gene>
    <name evidence="5" type="ORF">N2K84_03545</name>
</gene>
<dbReference type="PANTHER" id="PTHR42970">
    <property type="entry name" value="PECTATE LYASE C-RELATED"/>
    <property type="match status" value="1"/>
</dbReference>
<dbReference type="GO" id="GO:0046872">
    <property type="term" value="F:metal ion binding"/>
    <property type="evidence" value="ECO:0007669"/>
    <property type="project" value="UniProtKB-KW"/>
</dbReference>
<evidence type="ECO:0000313" key="5">
    <source>
        <dbReference type="EMBL" id="MCW0481789.1"/>
    </source>
</evidence>
<evidence type="ECO:0000256" key="4">
    <source>
        <dbReference type="SAM" id="SignalP"/>
    </source>
</evidence>
<keyword evidence="2" id="KW-0325">Glycoprotein</keyword>
<reference evidence="5" key="1">
    <citation type="submission" date="2022-10" db="EMBL/GenBank/DDBJ databases">
        <title>Gaoshiqiia sediminis gen. nov., sp. nov., isolated from coastal sediment.</title>
        <authorList>
            <person name="Yu W.X."/>
            <person name="Mu D.S."/>
            <person name="Du J.Z."/>
            <person name="Liang Y.Q."/>
        </authorList>
    </citation>
    <scope>NUCLEOTIDE SEQUENCE</scope>
    <source>
        <strain evidence="5">A06</strain>
    </source>
</reference>
<protein>
    <submittedName>
        <fullName evidence="5">Pectate lyase</fullName>
    </submittedName>
</protein>